<evidence type="ECO:0000313" key="2">
    <source>
        <dbReference type="Proteomes" id="UP000286701"/>
    </source>
</evidence>
<dbReference type="RefSeq" id="WP_128534619.1">
    <property type="nucleotide sequence ID" value="NZ_SBIW01000006.1"/>
</dbReference>
<dbReference type="Proteomes" id="UP000286701">
    <property type="component" value="Unassembled WGS sequence"/>
</dbReference>
<proteinExistence type="predicted"/>
<accession>A0A444MNF2</accession>
<comment type="caution">
    <text evidence="1">The sequence shown here is derived from an EMBL/GenBank/DDBJ whole genome shotgun (WGS) entry which is preliminary data.</text>
</comment>
<organism evidence="1 2">
    <name type="scientific">Mucilaginibacter gilvus</name>
    <dbReference type="NCBI Taxonomy" id="2305909"/>
    <lineage>
        <taxon>Bacteria</taxon>
        <taxon>Pseudomonadati</taxon>
        <taxon>Bacteroidota</taxon>
        <taxon>Sphingobacteriia</taxon>
        <taxon>Sphingobacteriales</taxon>
        <taxon>Sphingobacteriaceae</taxon>
        <taxon>Mucilaginibacter</taxon>
    </lineage>
</organism>
<sequence length="82" mass="9353">MSLDYGSLGKLYAEVTLDNGQVIMAHPYYEQAVGYLTIRFDKDENKLADAWETKVHISGKKYKMDWDEDLLPITITPVTILA</sequence>
<dbReference type="AlphaFoldDB" id="A0A444MNF2"/>
<dbReference type="EMBL" id="SBIW01000006">
    <property type="protein sequence ID" value="RWY51200.1"/>
    <property type="molecule type" value="Genomic_DNA"/>
</dbReference>
<protein>
    <submittedName>
        <fullName evidence="1">Uncharacterized protein</fullName>
    </submittedName>
</protein>
<name>A0A444MNF2_9SPHI</name>
<evidence type="ECO:0000313" key="1">
    <source>
        <dbReference type="EMBL" id="RWY51200.1"/>
    </source>
</evidence>
<reference evidence="1 2" key="1">
    <citation type="submission" date="2019-01" db="EMBL/GenBank/DDBJ databases">
        <title>Mucilaginibacter antarcticum sp. nov., isolated from antarctic soil.</title>
        <authorList>
            <person name="Yan Y.-Q."/>
            <person name="Du Z.-J."/>
        </authorList>
    </citation>
    <scope>NUCLEOTIDE SEQUENCE [LARGE SCALE GENOMIC DNA]</scope>
    <source>
        <strain evidence="1 2">F01003</strain>
    </source>
</reference>
<keyword evidence="2" id="KW-1185">Reference proteome</keyword>
<gene>
    <name evidence="1" type="ORF">EPL05_14135</name>
</gene>